<evidence type="ECO:0000313" key="3">
    <source>
        <dbReference type="Proteomes" id="UP000027451"/>
    </source>
</evidence>
<comment type="caution">
    <text evidence="2">The sequence shown here is derived from an EMBL/GenBank/DDBJ whole genome shotgun (WGS) entry which is preliminary data.</text>
</comment>
<protein>
    <submittedName>
        <fullName evidence="2">Uncharacterized protein</fullName>
    </submittedName>
</protein>
<evidence type="ECO:0000313" key="2">
    <source>
        <dbReference type="EMBL" id="KDR32606.1"/>
    </source>
</evidence>
<name>A0A656QRF0_9BURK</name>
<dbReference type="Proteomes" id="UP000027451">
    <property type="component" value="Unassembled WGS sequence"/>
</dbReference>
<proteinExistence type="predicted"/>
<accession>A0A656QRF0</accession>
<gene>
    <name evidence="2" type="ORF">BG60_21195</name>
</gene>
<reference evidence="2 3" key="1">
    <citation type="submission" date="2014-03" db="EMBL/GenBank/DDBJ databases">
        <title>Draft Genome Sequences of Four Burkholderia Strains.</title>
        <authorList>
            <person name="Liu X.Y."/>
            <person name="Li C.X."/>
            <person name="Xu J.H."/>
        </authorList>
    </citation>
    <scope>NUCLEOTIDE SEQUENCE [LARGE SCALE GENOMIC DNA]</scope>
    <source>
        <strain evidence="2 3">OP-1</strain>
    </source>
</reference>
<evidence type="ECO:0000256" key="1">
    <source>
        <dbReference type="SAM" id="MobiDB-lite"/>
    </source>
</evidence>
<dbReference type="AlphaFoldDB" id="A0A656QRF0"/>
<organism evidence="2 3">
    <name type="scientific">Caballeronia zhejiangensis</name>
    <dbReference type="NCBI Taxonomy" id="871203"/>
    <lineage>
        <taxon>Bacteria</taxon>
        <taxon>Pseudomonadati</taxon>
        <taxon>Pseudomonadota</taxon>
        <taxon>Betaproteobacteria</taxon>
        <taxon>Burkholderiales</taxon>
        <taxon>Burkholderiaceae</taxon>
        <taxon>Caballeronia</taxon>
    </lineage>
</organism>
<sequence length="78" mass="8902">MRSKLLHECGDEAAEHERGEDAAKRVARRWRGGTAAKRVCAAAQDFRAPAMRRKTTLSQYRHPPRNFLGRKPARAARF</sequence>
<dbReference type="EMBL" id="JFHD01000003">
    <property type="protein sequence ID" value="KDR32606.1"/>
    <property type="molecule type" value="Genomic_DNA"/>
</dbReference>
<keyword evidence="3" id="KW-1185">Reference proteome</keyword>
<feature type="region of interest" description="Disordered" evidence="1">
    <location>
        <begin position="1"/>
        <end position="22"/>
    </location>
</feature>
<feature type="region of interest" description="Disordered" evidence="1">
    <location>
        <begin position="52"/>
        <end position="78"/>
    </location>
</feature>